<keyword evidence="2" id="KW-0472">Membrane</keyword>
<evidence type="ECO:0000256" key="2">
    <source>
        <dbReference type="SAM" id="Phobius"/>
    </source>
</evidence>
<feature type="transmembrane region" description="Helical" evidence="2">
    <location>
        <begin position="246"/>
        <end position="268"/>
    </location>
</feature>
<dbReference type="PANTHER" id="PTHR30566:SF5">
    <property type="entry name" value="MECHANOSENSITIVE ION CHANNEL PROTEIN 1, MITOCHONDRIAL-RELATED"/>
    <property type="match status" value="1"/>
</dbReference>
<sequence length="548" mass="60761">MLLLRRCLGAAAALLVLVTLAHAEERWFETDALNPGLGPPPSSMDRSTPMSSVESFLYLTARGHFSDAAHLLDLTDLPRADQATEGAKRARELSVVLERKVVIPWGSLADRPDGWLAGSNDDQASGRVRRSLLIDRMELDDHFVPLRLNRIKAGENADPVWVFSPQTVDNIPRLHELYGPTELEKKLPLWARAEGFWGMYVWEVLFLPLLLIVASILSFLAFGFLKEMGEKAPQRWMRFLGRSFRWPAAIALFAAVLGTGTREVLVVSGVLDAILNPVLVIAYVFAATLALVLIIDEVFDRISKSNPNELADPENSHLRSMATTISAARKFLIVIATLVGTGVVLTSVDTFPNLGLSLLASAGALTIVLGFAAREVLGNILSSVQIALNRSARIGDQLIFEGHFCTVERIHFTYVQLMIWNGTRLIVPVSYFVSDAFENWSLEDPKMVRPILMTLAQDADVDAMRKVFLDLLEREDDEDVHPKERAAVRVIDQDVFGLKVRFELPAANPATGWDIECRVREGLQKAARKLQSEGTSILPPKPDDMPEN</sequence>
<feature type="chain" id="PRO_5037576422" evidence="3">
    <location>
        <begin position="24"/>
        <end position="548"/>
    </location>
</feature>
<feature type="transmembrane region" description="Helical" evidence="2">
    <location>
        <begin position="205"/>
        <end position="225"/>
    </location>
</feature>
<organism evidence="5 6">
    <name type="scientific">Sulfitobacter aestuariivivens</name>
    <dbReference type="NCBI Taxonomy" id="2766981"/>
    <lineage>
        <taxon>Bacteria</taxon>
        <taxon>Pseudomonadati</taxon>
        <taxon>Pseudomonadota</taxon>
        <taxon>Alphaproteobacteria</taxon>
        <taxon>Rhodobacterales</taxon>
        <taxon>Roseobacteraceae</taxon>
        <taxon>Sulfitobacter</taxon>
    </lineage>
</organism>
<evidence type="ECO:0000313" key="5">
    <source>
        <dbReference type="EMBL" id="MBD3663022.1"/>
    </source>
</evidence>
<proteinExistence type="predicted"/>
<evidence type="ECO:0000256" key="3">
    <source>
        <dbReference type="SAM" id="SignalP"/>
    </source>
</evidence>
<feature type="transmembrane region" description="Helical" evidence="2">
    <location>
        <begin position="331"/>
        <end position="348"/>
    </location>
</feature>
<dbReference type="PANTHER" id="PTHR30566">
    <property type="entry name" value="YNAI-RELATED MECHANOSENSITIVE ION CHANNEL"/>
    <property type="match status" value="1"/>
</dbReference>
<dbReference type="AlphaFoldDB" id="A0A927HCW5"/>
<protein>
    <submittedName>
        <fullName evidence="5">Mechanosensitive ion channel</fullName>
    </submittedName>
</protein>
<keyword evidence="6" id="KW-1185">Reference proteome</keyword>
<keyword evidence="2" id="KW-1133">Transmembrane helix</keyword>
<gene>
    <name evidence="5" type="ORF">H9Q16_03715</name>
</gene>
<dbReference type="SUPFAM" id="SSF50182">
    <property type="entry name" value="Sm-like ribonucleoproteins"/>
    <property type="match status" value="1"/>
</dbReference>
<feature type="transmembrane region" description="Helical" evidence="2">
    <location>
        <begin position="274"/>
        <end position="295"/>
    </location>
</feature>
<feature type="domain" description="Mechanosensitive ion channel MscS" evidence="4">
    <location>
        <begin position="376"/>
        <end position="441"/>
    </location>
</feature>
<feature type="signal peptide" evidence="3">
    <location>
        <begin position="1"/>
        <end position="23"/>
    </location>
</feature>
<dbReference type="Pfam" id="PF00924">
    <property type="entry name" value="MS_channel_2nd"/>
    <property type="match status" value="1"/>
</dbReference>
<dbReference type="RefSeq" id="WP_191074012.1">
    <property type="nucleotide sequence ID" value="NZ_JACTAG010000001.1"/>
</dbReference>
<reference evidence="5" key="1">
    <citation type="submission" date="2020-08" db="EMBL/GenBank/DDBJ databases">
        <title>Sulfitobacter aestuariivivens sp. nov., isolated from a tidal flat.</title>
        <authorList>
            <person name="Park S."/>
            <person name="Yoon J.-H."/>
        </authorList>
    </citation>
    <scope>NUCLEOTIDE SEQUENCE</scope>
    <source>
        <strain evidence="5">TSTF-M16</strain>
    </source>
</reference>
<dbReference type="Proteomes" id="UP000635142">
    <property type="component" value="Unassembled WGS sequence"/>
</dbReference>
<evidence type="ECO:0000313" key="6">
    <source>
        <dbReference type="Proteomes" id="UP000635142"/>
    </source>
</evidence>
<dbReference type="Gene3D" id="1.10.287.1260">
    <property type="match status" value="1"/>
</dbReference>
<feature type="region of interest" description="Disordered" evidence="1">
    <location>
        <begin position="528"/>
        <end position="548"/>
    </location>
</feature>
<dbReference type="EMBL" id="JACTAG010000001">
    <property type="protein sequence ID" value="MBD3663022.1"/>
    <property type="molecule type" value="Genomic_DNA"/>
</dbReference>
<evidence type="ECO:0000256" key="1">
    <source>
        <dbReference type="SAM" id="MobiDB-lite"/>
    </source>
</evidence>
<dbReference type="GO" id="GO:0016020">
    <property type="term" value="C:membrane"/>
    <property type="evidence" value="ECO:0007669"/>
    <property type="project" value="InterPro"/>
</dbReference>
<keyword evidence="2" id="KW-0812">Transmembrane</keyword>
<name>A0A927HCW5_9RHOB</name>
<keyword evidence="3" id="KW-0732">Signal</keyword>
<evidence type="ECO:0000259" key="4">
    <source>
        <dbReference type="Pfam" id="PF00924"/>
    </source>
</evidence>
<comment type="caution">
    <text evidence="5">The sequence shown here is derived from an EMBL/GenBank/DDBJ whole genome shotgun (WGS) entry which is preliminary data.</text>
</comment>
<dbReference type="InterPro" id="IPR010920">
    <property type="entry name" value="LSM_dom_sf"/>
</dbReference>
<accession>A0A927HCW5</accession>
<dbReference type="InterPro" id="IPR006685">
    <property type="entry name" value="MscS_channel_2nd"/>
</dbReference>
<dbReference type="GO" id="GO:0008381">
    <property type="term" value="F:mechanosensitive monoatomic ion channel activity"/>
    <property type="evidence" value="ECO:0007669"/>
    <property type="project" value="UniProtKB-ARBA"/>
</dbReference>
<feature type="transmembrane region" description="Helical" evidence="2">
    <location>
        <begin position="354"/>
        <end position="373"/>
    </location>
</feature>